<comment type="caution">
    <text evidence="2">The sequence shown here is derived from an EMBL/GenBank/DDBJ whole genome shotgun (WGS) entry which is preliminary data.</text>
</comment>
<protein>
    <submittedName>
        <fullName evidence="2">Uncharacterized protein</fullName>
    </submittedName>
</protein>
<feature type="compositionally biased region" description="Basic and acidic residues" evidence="1">
    <location>
        <begin position="111"/>
        <end position="121"/>
    </location>
</feature>
<dbReference type="EMBL" id="BSYO01000019">
    <property type="protein sequence ID" value="GMH18723.1"/>
    <property type="molecule type" value="Genomic_DNA"/>
</dbReference>
<reference evidence="2" key="1">
    <citation type="submission" date="2023-05" db="EMBL/GenBank/DDBJ databases">
        <title>Nepenthes gracilis genome sequencing.</title>
        <authorList>
            <person name="Fukushima K."/>
        </authorList>
    </citation>
    <scope>NUCLEOTIDE SEQUENCE</scope>
    <source>
        <strain evidence="2">SING2019-196</strain>
    </source>
</reference>
<gene>
    <name evidence="2" type="ORF">Nepgr_020564</name>
</gene>
<accession>A0AAD3SVI2</accession>
<dbReference type="AlphaFoldDB" id="A0AAD3SVI2"/>
<keyword evidence="3" id="KW-1185">Reference proteome</keyword>
<dbReference type="Proteomes" id="UP001279734">
    <property type="component" value="Unassembled WGS sequence"/>
</dbReference>
<proteinExistence type="predicted"/>
<evidence type="ECO:0000313" key="2">
    <source>
        <dbReference type="EMBL" id="GMH18723.1"/>
    </source>
</evidence>
<organism evidence="2 3">
    <name type="scientific">Nepenthes gracilis</name>
    <name type="common">Slender pitcher plant</name>
    <dbReference type="NCBI Taxonomy" id="150966"/>
    <lineage>
        <taxon>Eukaryota</taxon>
        <taxon>Viridiplantae</taxon>
        <taxon>Streptophyta</taxon>
        <taxon>Embryophyta</taxon>
        <taxon>Tracheophyta</taxon>
        <taxon>Spermatophyta</taxon>
        <taxon>Magnoliopsida</taxon>
        <taxon>eudicotyledons</taxon>
        <taxon>Gunneridae</taxon>
        <taxon>Pentapetalae</taxon>
        <taxon>Caryophyllales</taxon>
        <taxon>Nepenthaceae</taxon>
        <taxon>Nepenthes</taxon>
    </lineage>
</organism>
<sequence>MMREETRTPPDTDRQAPAPAAGAGDGATSSIFCAQTAAAEAAKTATAKNIADLEIRAIIKAEETEIQRISNFAAEEVEMQQACIRFASEVRRGVITGVFKGKPTVMQRPRRPADRSMGENP</sequence>
<feature type="compositionally biased region" description="Basic and acidic residues" evidence="1">
    <location>
        <begin position="1"/>
        <end position="14"/>
    </location>
</feature>
<feature type="region of interest" description="Disordered" evidence="1">
    <location>
        <begin position="1"/>
        <end position="27"/>
    </location>
</feature>
<evidence type="ECO:0000313" key="3">
    <source>
        <dbReference type="Proteomes" id="UP001279734"/>
    </source>
</evidence>
<name>A0AAD3SVI2_NEPGR</name>
<evidence type="ECO:0000256" key="1">
    <source>
        <dbReference type="SAM" id="MobiDB-lite"/>
    </source>
</evidence>
<feature type="region of interest" description="Disordered" evidence="1">
    <location>
        <begin position="101"/>
        <end position="121"/>
    </location>
</feature>